<evidence type="ECO:0000313" key="2">
    <source>
        <dbReference type="Proteomes" id="UP000696280"/>
    </source>
</evidence>
<name>A0A9N9L8Z9_9HELO</name>
<gene>
    <name evidence="1" type="ORF">HYFRA_00010672</name>
</gene>
<protein>
    <submittedName>
        <fullName evidence="1">Uncharacterized protein</fullName>
    </submittedName>
</protein>
<dbReference type="Proteomes" id="UP000696280">
    <property type="component" value="Unassembled WGS sequence"/>
</dbReference>
<reference evidence="1" key="1">
    <citation type="submission" date="2021-07" db="EMBL/GenBank/DDBJ databases">
        <authorList>
            <person name="Durling M."/>
        </authorList>
    </citation>
    <scope>NUCLEOTIDE SEQUENCE</scope>
</reference>
<evidence type="ECO:0000313" key="1">
    <source>
        <dbReference type="EMBL" id="CAG8960193.1"/>
    </source>
</evidence>
<organism evidence="1 2">
    <name type="scientific">Hymenoscyphus fraxineus</name>
    <dbReference type="NCBI Taxonomy" id="746836"/>
    <lineage>
        <taxon>Eukaryota</taxon>
        <taxon>Fungi</taxon>
        <taxon>Dikarya</taxon>
        <taxon>Ascomycota</taxon>
        <taxon>Pezizomycotina</taxon>
        <taxon>Leotiomycetes</taxon>
        <taxon>Helotiales</taxon>
        <taxon>Helotiaceae</taxon>
        <taxon>Hymenoscyphus</taxon>
    </lineage>
</organism>
<dbReference type="AlphaFoldDB" id="A0A9N9L8Z9"/>
<keyword evidence="2" id="KW-1185">Reference proteome</keyword>
<comment type="caution">
    <text evidence="1">The sequence shown here is derived from an EMBL/GenBank/DDBJ whole genome shotgun (WGS) entry which is preliminary data.</text>
</comment>
<dbReference type="EMBL" id="CAJVRL010000096">
    <property type="protein sequence ID" value="CAG8960193.1"/>
    <property type="molecule type" value="Genomic_DNA"/>
</dbReference>
<sequence>MWVNNLQAIVSIVNFKCSASYCKARSKKQENLEVVFLLVSNTRTFLAKCFNEAEGCFRAVDVQEKIFHCVTCRMERDIVDEK</sequence>
<accession>A0A9N9L8Z9</accession>
<proteinExistence type="predicted"/>